<sequence>MHTKTSYAKTLERNADKSPEAQILALLCTPKNDAHKVRSWLLANGSFDHRQIAHDDTKWLHLVQAARKHRATSQKTIRQNTNRRMVSHVLRSYPDIKPLRARKARLIAAVAGSEMLAAAEAWDTWLVNQHDLAVKLGVSRPTVRKMLQAAVDLGVLAPRARAKNGQLRFFLREWPTAHTPTEVECLASASIDRGAPNEVAQWILSAAHPAWAWSAKPDEPGQPYLTHTVWERRVLNAAGIRRMRGKRWAAEVALAPFPGDLDLCLDAVAEFSDAWERREEEAAARKEAVATHRALNDEAMADLRSRNWPPAKGQLSPWIREVRISLASRPVAPELTTAFDSVLKRALKNRYSDKAKGIFAAIREDVFA</sequence>
<evidence type="ECO:0000313" key="2">
    <source>
        <dbReference type="Proteomes" id="UP000033725"/>
    </source>
</evidence>
<dbReference type="OrthoDB" id="3194402at2"/>
<dbReference type="PATRIC" id="fig|82380.10.peg.1658"/>
<name>A0A0F0KR08_9MICO</name>
<dbReference type="Proteomes" id="UP000033725">
    <property type="component" value="Unassembled WGS sequence"/>
</dbReference>
<dbReference type="EMBL" id="JYIV01000024">
    <property type="protein sequence ID" value="KJL22904.1"/>
    <property type="molecule type" value="Genomic_DNA"/>
</dbReference>
<comment type="caution">
    <text evidence="1">The sequence shown here is derived from an EMBL/GenBank/DDBJ whole genome shotgun (WGS) entry which is preliminary data.</text>
</comment>
<evidence type="ECO:0008006" key="3">
    <source>
        <dbReference type="Google" id="ProtNLM"/>
    </source>
</evidence>
<gene>
    <name evidence="1" type="ORF">RN51_01649</name>
</gene>
<reference evidence="1 2" key="1">
    <citation type="submission" date="2015-02" db="EMBL/GenBank/DDBJ databases">
        <title>Draft genome sequences of ten Microbacterium spp. with emphasis on heavy metal contaminated environments.</title>
        <authorList>
            <person name="Corretto E."/>
        </authorList>
    </citation>
    <scope>NUCLEOTIDE SEQUENCE [LARGE SCALE GENOMIC DNA]</scope>
    <source>
        <strain evidence="1 2">BEL163</strain>
    </source>
</reference>
<dbReference type="AlphaFoldDB" id="A0A0F0KR08"/>
<dbReference type="RefSeq" id="WP_045263554.1">
    <property type="nucleotide sequence ID" value="NZ_JYIV01000024.1"/>
</dbReference>
<protein>
    <recommendedName>
        <fullName evidence="3">Replication protein</fullName>
    </recommendedName>
</protein>
<proteinExistence type="predicted"/>
<evidence type="ECO:0000313" key="1">
    <source>
        <dbReference type="EMBL" id="KJL22904.1"/>
    </source>
</evidence>
<organism evidence="1 2">
    <name type="scientific">Microbacterium oxydans</name>
    <dbReference type="NCBI Taxonomy" id="82380"/>
    <lineage>
        <taxon>Bacteria</taxon>
        <taxon>Bacillati</taxon>
        <taxon>Actinomycetota</taxon>
        <taxon>Actinomycetes</taxon>
        <taxon>Micrococcales</taxon>
        <taxon>Microbacteriaceae</taxon>
        <taxon>Microbacterium</taxon>
    </lineage>
</organism>
<accession>A0A0F0KR08</accession>